<dbReference type="PROSITE" id="PS50075">
    <property type="entry name" value="CARRIER"/>
    <property type="match status" value="2"/>
</dbReference>
<dbReference type="EMBL" id="CP001719">
    <property type="protein sequence ID" value="ADC45920.1"/>
    <property type="molecule type" value="Genomic_DNA"/>
</dbReference>
<dbReference type="Pfam" id="PF07993">
    <property type="entry name" value="NAD_binding_4"/>
    <property type="match status" value="1"/>
</dbReference>
<dbReference type="PROSITE" id="PS00018">
    <property type="entry name" value="EF_HAND_1"/>
    <property type="match status" value="1"/>
</dbReference>
<keyword evidence="2" id="KW-0597">Phosphoprotein</keyword>
<dbReference type="PANTHER" id="PTHR45527:SF1">
    <property type="entry name" value="FATTY ACID SYNTHASE"/>
    <property type="match status" value="1"/>
</dbReference>
<dbReference type="Pfam" id="PF00550">
    <property type="entry name" value="PP-binding"/>
    <property type="match status" value="2"/>
</dbReference>
<feature type="region of interest" description="Disordered" evidence="4">
    <location>
        <begin position="775"/>
        <end position="829"/>
    </location>
</feature>
<feature type="domain" description="Carrier" evidence="5">
    <location>
        <begin position="1192"/>
        <end position="1267"/>
    </location>
</feature>
<dbReference type="RefSeq" id="WP_012954876.1">
    <property type="nucleotide sequence ID" value="NC_013790.1"/>
</dbReference>
<dbReference type="InterPro" id="IPR045851">
    <property type="entry name" value="AMP-bd_C_sf"/>
</dbReference>
<accession>D3DYK0</accession>
<gene>
    <name evidence="6" type="ordered locus">mru_0068</name>
</gene>
<dbReference type="InterPro" id="IPR009081">
    <property type="entry name" value="PP-bd_ACP"/>
</dbReference>
<dbReference type="KEGG" id="mru:mru_0068"/>
<dbReference type="SUPFAM" id="SSF47336">
    <property type="entry name" value="ACP-like"/>
    <property type="match status" value="2"/>
</dbReference>
<dbReference type="InterPro" id="IPR020845">
    <property type="entry name" value="AMP-binding_CS"/>
</dbReference>
<evidence type="ECO:0000256" key="2">
    <source>
        <dbReference type="ARBA" id="ARBA00022553"/>
    </source>
</evidence>
<evidence type="ECO:0000256" key="4">
    <source>
        <dbReference type="SAM" id="MobiDB-lite"/>
    </source>
</evidence>
<dbReference type="InterPro" id="IPR036291">
    <property type="entry name" value="NAD(P)-bd_dom_sf"/>
</dbReference>
<dbReference type="GO" id="GO:0044550">
    <property type="term" value="P:secondary metabolite biosynthetic process"/>
    <property type="evidence" value="ECO:0007669"/>
    <property type="project" value="TreeGrafter"/>
</dbReference>
<dbReference type="GO" id="GO:0016874">
    <property type="term" value="F:ligase activity"/>
    <property type="evidence" value="ECO:0007669"/>
    <property type="project" value="UniProtKB-KW"/>
</dbReference>
<dbReference type="InterPro" id="IPR001242">
    <property type="entry name" value="Condensation_dom"/>
</dbReference>
<dbReference type="SUPFAM" id="SSF52777">
    <property type="entry name" value="CoA-dependent acyltransferases"/>
    <property type="match status" value="4"/>
</dbReference>
<dbReference type="PANTHER" id="PTHR45527">
    <property type="entry name" value="NONRIBOSOMAL PEPTIDE SYNTHETASE"/>
    <property type="match status" value="1"/>
</dbReference>
<dbReference type="Proteomes" id="UP000008680">
    <property type="component" value="Chromosome"/>
</dbReference>
<dbReference type="OrthoDB" id="193284at2157"/>
<dbReference type="InterPro" id="IPR018247">
    <property type="entry name" value="EF_Hand_1_Ca_BS"/>
</dbReference>
<dbReference type="GeneID" id="8769686"/>
<dbReference type="Gene3D" id="3.40.50.720">
    <property type="entry name" value="NAD(P)-binding Rossmann-like Domain"/>
    <property type="match status" value="1"/>
</dbReference>
<dbReference type="InterPro" id="IPR013120">
    <property type="entry name" value="FAR_NAD-bd"/>
</dbReference>
<dbReference type="Pfam" id="PF00501">
    <property type="entry name" value="AMP-binding"/>
    <property type="match status" value="2"/>
</dbReference>
<feature type="domain" description="Carrier" evidence="5">
    <location>
        <begin position="2211"/>
        <end position="2285"/>
    </location>
</feature>
<dbReference type="InterPro" id="IPR000873">
    <property type="entry name" value="AMP-dep_synth/lig_dom"/>
</dbReference>
<evidence type="ECO:0000313" key="6">
    <source>
        <dbReference type="EMBL" id="ADC45920.1"/>
    </source>
</evidence>
<evidence type="ECO:0000259" key="5">
    <source>
        <dbReference type="PROSITE" id="PS50075"/>
    </source>
</evidence>
<dbReference type="SUPFAM" id="SSF51735">
    <property type="entry name" value="NAD(P)-binding Rossmann-fold domains"/>
    <property type="match status" value="1"/>
</dbReference>
<evidence type="ECO:0000256" key="1">
    <source>
        <dbReference type="ARBA" id="ARBA00022450"/>
    </source>
</evidence>
<dbReference type="InterPro" id="IPR010071">
    <property type="entry name" value="AA_adenyl_dom"/>
</dbReference>
<feature type="compositionally biased region" description="Basic and acidic residues" evidence="4">
    <location>
        <begin position="795"/>
        <end position="829"/>
    </location>
</feature>
<proteinExistence type="predicted"/>
<dbReference type="FunFam" id="3.30.300.30:FF:000015">
    <property type="entry name" value="Nonribosomal peptide synthase SidD"/>
    <property type="match status" value="1"/>
</dbReference>
<dbReference type="Gene3D" id="1.10.1200.10">
    <property type="entry name" value="ACP-like"/>
    <property type="match status" value="2"/>
</dbReference>
<dbReference type="GO" id="GO:0005737">
    <property type="term" value="C:cytoplasm"/>
    <property type="evidence" value="ECO:0007669"/>
    <property type="project" value="TreeGrafter"/>
</dbReference>
<dbReference type="InterPro" id="IPR036736">
    <property type="entry name" value="ACP-like_sf"/>
</dbReference>
<keyword evidence="7" id="KW-1185">Reference proteome</keyword>
<dbReference type="eggNOG" id="arCOG00856">
    <property type="taxonomic scope" value="Archaea"/>
</dbReference>
<name>D3DYK0_METRM</name>
<dbReference type="Gene3D" id="3.40.50.12780">
    <property type="entry name" value="N-terminal domain of ligase-like"/>
    <property type="match status" value="2"/>
</dbReference>
<keyword evidence="3" id="KW-0436">Ligase</keyword>
<dbReference type="PATRIC" id="fig|634498.28.peg.71"/>
<dbReference type="Gene3D" id="3.30.559.10">
    <property type="entry name" value="Chloramphenicol acetyltransferase-like domain"/>
    <property type="match status" value="2"/>
</dbReference>
<dbReference type="NCBIfam" id="NF003417">
    <property type="entry name" value="PRK04813.1"/>
    <property type="match status" value="3"/>
</dbReference>
<dbReference type="CDD" id="cd05930">
    <property type="entry name" value="A_NRPS"/>
    <property type="match status" value="2"/>
</dbReference>
<dbReference type="GO" id="GO:0031177">
    <property type="term" value="F:phosphopantetheine binding"/>
    <property type="evidence" value="ECO:0007669"/>
    <property type="project" value="TreeGrafter"/>
</dbReference>
<dbReference type="eggNOG" id="arCOG05176">
    <property type="taxonomic scope" value="Archaea"/>
</dbReference>
<evidence type="ECO:0000313" key="7">
    <source>
        <dbReference type="Proteomes" id="UP000008680"/>
    </source>
</evidence>
<dbReference type="GO" id="GO:0043041">
    <property type="term" value="P:amino acid activation for nonribosomal peptide biosynthetic process"/>
    <property type="evidence" value="ECO:0007669"/>
    <property type="project" value="TreeGrafter"/>
</dbReference>
<reference evidence="6 7" key="1">
    <citation type="journal article" date="2010" name="PLoS ONE">
        <title>The genome sequence of the rumen methanogen Methanobrevibacter ruminantium reveals new possibilities for controlling ruminant methane emissions.</title>
        <authorList>
            <person name="Leahy S.C."/>
            <person name="Kelly W.J."/>
            <person name="Altermann E."/>
            <person name="Ronimus R.S."/>
            <person name="Yeoman C.J."/>
            <person name="Pacheco D.M."/>
            <person name="Li D."/>
            <person name="Kong Z."/>
            <person name="McTavish S."/>
            <person name="Sang C."/>
            <person name="Lambie S.C."/>
            <person name="Janssen P.H."/>
            <person name="Dey D."/>
            <person name="Attwood G.T."/>
        </authorList>
    </citation>
    <scope>NUCLEOTIDE SEQUENCE [LARGE SCALE GENOMIC DNA]</scope>
    <source>
        <strain evidence="7">ATCC 35063 / DSM 1093 / JCM 13430 / OCM 146 / M1</strain>
    </source>
</reference>
<dbReference type="eggNOG" id="arCOG01369">
    <property type="taxonomic scope" value="Archaea"/>
</dbReference>
<sequence length="2687" mass="305131">MDLFNLSSAQKMLLFSEINNPQNDSFYLKFRKDYDLGDYEYVKSAIELISRKYLNLQIKYDENADFKQYFVDADEVNVDSFDFSGSDLDGIDGDIGGSGVGSFDGDIGGSDVSSFDGDLDEFIKNYLDKPFDDIFDSPLYKWAVLKTSDSTVLIGVVQHILLDGTSLYSIVPSEIERCIDSLKSNEEFIPIDYSYETYVNDELEYLNSSQSQEDKQYWLDSLKGYSQDWYSFDDSELGFYEILLEKVPDFGYSPFVTALALSFLYFSKSKEGNESFKDMVFNTSVHGRYFSQGDALGMFVNTIPLRLSYDGDMTFDELLAYSKSVLKEGLGHAKLQFSEYTTDLRNEGIDPDCISMFSIVSNSTDMNSKFLTLQKDIKFPLHFRINKNYSDKKGLQSIFIEYDKACFHKREIASIAEGLKYLIRQLIDDSAKRCADYIVHEAEFFKGENYYNNLINSFDNPTAISPDLSGDKVRFVNISKHIDIDKLKNLSNRYHLSKEKLLLAIFLYDLSKFSFSKDILIAYNRVAAGYHFNTDLTVEEYLNDFKQSFEEYNNYPLLNNRKLNFESEILFFINDYDAKDYKLVFNFESGKINISYDESFYSKELMEAFLDSMDVLLGRFDSSDEPLKEISIRRELELDEGFEIELANEGTVKEMFENIASENPDKTILYCEDGQLTYDELNRKANRIANGLLKRGVKIEDKIMFMMRRNSDLIAAVLGIVKAGAAFIPIDPNYPKNRIQQILDDSDSKFVITSSEIDYDGDNRIDVDELLLDGDYSNEDNVDSNPDVDLTPDDSNPKLDADSNPKLDADSNPKLDADSNPKLDADSNPKVDLTPDNLCFLIYTSGSTGKPKGVMITHRGITNYIANVKENVPIYELNHKCSGFVSISTVSFIVFLREILGTVLNGLPVVFANDEQAVDPLEFAELFNNSDADAFGSTPTRLLEYLQLEEIQDLVGKCKVIIVGGEGFPPVLYDRLRKHTDADIYNSYGPTEVTIASHYKLIDSNEVTAGWEMLNVVDKIMDIDGNQLPPYVTGEIYVGGAGIARGYLNNPEQTEKVFLTLNDIPYYNTGDLGKKDANGELYVAGRNDTQIKLRGLRIELSEIEGAIANYENVSLSKVLVKKLNNVEHLCAYFTASSEIGLGDLKQHLIDSLPEYMVPSYFTQLESFPKTPNGKTDFKNLPDPEIDADEFISPRTDLEKELFDIVSDILGMDEFGVNTDLFSIGLTSLSVIKLTSAIYNKLNAQMNVTEILKYKTIERIASEIKIEDDESRDIMELYPLTSNQLGVYFDCIKDLENTAYNLPKKIEFTEGIDVDRLKSSIIKAIDNHPYLKTRIVMNNGEVYQQRRDELKVDDLIEISDDENLDDFVKPFKLDEGPLFRFKIVGDSILLADFHHIILDGTSLNILFDEIAKIYDGKDYELEELDGFEYSLDEVKVEQSSLYKEAELFFADKIKEFDNASLIPQDINGDESKGKAAICDVFLEKDSIDDFCSKKNISQNNLFLAATSFVINKFVFNRDTLIATITNGRFNPNQQKTLAMMVKTLPLALKLNSDSTLKDYIEYVNLEWLNVLSYSSYPLTEISNEFDITPEIFYAYHGKIIEEIEIGGMTVERQSIDYEGLKFKVNINVVEEDGQYRIFCQYNDQLYSETLIDTFLDCIRIVLDKFQRFDENTLMKDISIIENDDWSVDDLEYDEIPEDRLNKIFESQVELHPDRVILYATDGEFTYRQLNEKANRIAHSLIKKGVGPEDRVMFILNRNSNVVASIFGILKAGGAFIPVDSEYPSERIEHVLTDSQSKFIIVDDVIRKKGIDLSDYSENLLDVNELLSEEDTSNPDPDVHGNNMAYLIYTSGSTGLPKGVILEHGNIANFVYPDPRNVCTYELVHNLEKEDYKVLSTTTVAFDVFQQEIMGSLLNGVPMVFANDTEYKDPIEMMDLIHRTGANVYIATPSRLLQYLEIEAMQETMYGFKVYIHAGEPFSARLYDLLSQNSKGKFFNMYGPTETTVYCNGQLLESSDIHIGKELFNVHEMVMDFDSNPLPPNVIGELYIGGKGVSREYLNRPEKNAESYEVINGIRFYHSGDFVRVTEEGNYYVFGRMDNQIKLRGLRIEIGEIEVGLSKFPGIKSVAVVVRKIKGNDHLCAYFTVHDEYKDEKRGENGYSIDIDDLKASLAEKLVYYMVPTVYMELEEMPQTANGKTDLRNLPEPVLITEYVAPENDIEAFFANLFGEILGLDEVSATDNFFEIGGTSLLVTKITMEALNRNYNLSYGDVFSNPTPRALSELILSDETAEKKSELSYDYSEINALLKKNNLENIINGEIQESLGNTLLTGATGFLGIHVLRELIENDIGDIYCFIRANKVLSGEERLKSLLFYYFSDEYSDIFSERLHVIEGDITSFDDFEKLVHERIDTVINCAANVKHFSSGTDIEDINLGGVINGLKFAKMKNAKYVQVSTYSIAGESINNYPPVDVKFSENDLFIGQAVDNQYLNSKFLAERAVLEAAVNDDLDVKIMRVGNLMARSSDSEFQINFESNGFINRLKAFVTIGKMPYSMLMNNVEFSPIDMTAKSIVALSKTPKECTVFHPYDHHSVCFGDIIEIIKPLGLDIEPAEEEDYEKALDEALADKDKQDGVSGLITSIGSGKVKKIWVPVENVYTIQALYRLGIKWPFVSEEYIYNFVKYLNDLDFFSV</sequence>
<dbReference type="PROSITE" id="PS00455">
    <property type="entry name" value="AMP_BINDING"/>
    <property type="match status" value="2"/>
</dbReference>
<dbReference type="NCBIfam" id="TIGR01733">
    <property type="entry name" value="AA-adenyl-dom"/>
    <property type="match status" value="1"/>
</dbReference>
<protein>
    <submittedName>
        <fullName evidence="6">Non-ribosomal peptide synthetase</fullName>
    </submittedName>
</protein>
<dbReference type="InterPro" id="IPR042099">
    <property type="entry name" value="ANL_N_sf"/>
</dbReference>
<dbReference type="FunFam" id="3.40.50.980:FF:000001">
    <property type="entry name" value="Non-ribosomal peptide synthetase"/>
    <property type="match status" value="1"/>
</dbReference>
<keyword evidence="1" id="KW-0596">Phosphopantetheine</keyword>
<dbReference type="InterPro" id="IPR023213">
    <property type="entry name" value="CAT-like_dom_sf"/>
</dbReference>
<dbReference type="Pfam" id="PF00668">
    <property type="entry name" value="Condensation"/>
    <property type="match status" value="3"/>
</dbReference>
<dbReference type="STRING" id="634498.mru_0068"/>
<dbReference type="Gene3D" id="3.30.300.30">
    <property type="match status" value="2"/>
</dbReference>
<evidence type="ECO:0000256" key="3">
    <source>
        <dbReference type="ARBA" id="ARBA00022598"/>
    </source>
</evidence>
<dbReference type="Gene3D" id="3.30.559.30">
    <property type="entry name" value="Nonribosomal peptide synthetase, condensation domain"/>
    <property type="match status" value="2"/>
</dbReference>
<dbReference type="HOGENOM" id="CLU_000022_44_1_2"/>
<dbReference type="SUPFAM" id="SSF56801">
    <property type="entry name" value="Acetyl-CoA synthetase-like"/>
    <property type="match status" value="2"/>
</dbReference>
<organism evidence="6 7">
    <name type="scientific">Methanobrevibacter ruminantium (strain ATCC 35063 / DSM 1093 / JCM 13430 / OCM 146 / M1)</name>
    <name type="common">Methanobacterium ruminantium</name>
    <dbReference type="NCBI Taxonomy" id="634498"/>
    <lineage>
        <taxon>Archaea</taxon>
        <taxon>Methanobacteriati</taxon>
        <taxon>Methanobacteriota</taxon>
        <taxon>Methanomada group</taxon>
        <taxon>Methanobacteria</taxon>
        <taxon>Methanobacteriales</taxon>
        <taxon>Methanobacteriaceae</taxon>
        <taxon>Methanobrevibacter</taxon>
    </lineage>
</organism>